<dbReference type="Proteomes" id="UP000274601">
    <property type="component" value="Unassembled WGS sequence"/>
</dbReference>
<evidence type="ECO:0000256" key="1">
    <source>
        <dbReference type="SAM" id="MobiDB-lite"/>
    </source>
</evidence>
<gene>
    <name evidence="2" type="ORF">BZB76_0957</name>
</gene>
<dbReference type="Pfam" id="PF12787">
    <property type="entry name" value="EcsC"/>
    <property type="match status" value="1"/>
</dbReference>
<name>A0A495QZJ2_9ACTN</name>
<evidence type="ECO:0000313" key="2">
    <source>
        <dbReference type="EMBL" id="RKS79487.1"/>
    </source>
</evidence>
<feature type="region of interest" description="Disordered" evidence="1">
    <location>
        <begin position="1"/>
        <end position="45"/>
    </location>
</feature>
<sequence>MQDSSDSTSPSDLEEDGQSHAADSPVMDVPSPASDNGSTTASATLRMSPYESRTWAALETHWQRKVDRRRLVPARARAAVEAAGARTKDVMGRAGTAVVEAAPESLKAMGERAAETVLTPVAEGAVRLVDLANDWAVELTNPQKVIDFHRDRGRDVASLEDLRGLDLAELDEVVRNLVLKWRSFGAAEGAALGALALVPVAGGAAAISADIIVMQVLTTAIATRVCYAYGFDATDPELRQVVGRMVARSFAEQLPKASTNHNAHLAAVAAKGRKKWSQKLRDDHKLLAALEKLMKQWNKSSHVPVGKVAKGIPVVSIVTSAGTNAWVMGDVAKQARLYAQTLFLAEKYQLPLPARLAKLAVEADGDGPIEDSEAKQDE</sequence>
<dbReference type="AlphaFoldDB" id="A0A495QZJ2"/>
<protein>
    <submittedName>
        <fullName evidence="2">EcsC family protein</fullName>
    </submittedName>
</protein>
<dbReference type="RefSeq" id="WP_170180505.1">
    <property type="nucleotide sequence ID" value="NZ_RBWU01000001.1"/>
</dbReference>
<feature type="compositionally biased region" description="Polar residues" evidence="1">
    <location>
        <begin position="1"/>
        <end position="11"/>
    </location>
</feature>
<keyword evidence="3" id="KW-1185">Reference proteome</keyword>
<accession>A0A495QZJ2</accession>
<feature type="compositionally biased region" description="Polar residues" evidence="1">
    <location>
        <begin position="33"/>
        <end position="45"/>
    </location>
</feature>
<dbReference type="InterPro" id="IPR024787">
    <property type="entry name" value="EcsC"/>
</dbReference>
<organism evidence="2 3">
    <name type="scientific">Actinomadura pelletieri DSM 43383</name>
    <dbReference type="NCBI Taxonomy" id="1120940"/>
    <lineage>
        <taxon>Bacteria</taxon>
        <taxon>Bacillati</taxon>
        <taxon>Actinomycetota</taxon>
        <taxon>Actinomycetes</taxon>
        <taxon>Streptosporangiales</taxon>
        <taxon>Thermomonosporaceae</taxon>
        <taxon>Actinomadura</taxon>
    </lineage>
</organism>
<reference evidence="2 3" key="1">
    <citation type="submission" date="2018-10" db="EMBL/GenBank/DDBJ databases">
        <title>Genomic Encyclopedia of Archaeal and Bacterial Type Strains, Phase II (KMG-II): from individual species to whole genera.</title>
        <authorList>
            <person name="Goeker M."/>
        </authorList>
    </citation>
    <scope>NUCLEOTIDE SEQUENCE [LARGE SCALE GENOMIC DNA]</scope>
    <source>
        <strain evidence="2 3">DSM 43383</strain>
    </source>
</reference>
<comment type="caution">
    <text evidence="2">The sequence shown here is derived from an EMBL/GenBank/DDBJ whole genome shotgun (WGS) entry which is preliminary data.</text>
</comment>
<dbReference type="EMBL" id="RBWU01000001">
    <property type="protein sequence ID" value="RKS79487.1"/>
    <property type="molecule type" value="Genomic_DNA"/>
</dbReference>
<proteinExistence type="predicted"/>
<evidence type="ECO:0000313" key="3">
    <source>
        <dbReference type="Proteomes" id="UP000274601"/>
    </source>
</evidence>